<dbReference type="Gene3D" id="3.30.70.330">
    <property type="match status" value="1"/>
</dbReference>
<dbReference type="InterPro" id="IPR000504">
    <property type="entry name" value="RRM_dom"/>
</dbReference>
<proteinExistence type="predicted"/>
<dbReference type="Proteomes" id="UP000023152">
    <property type="component" value="Unassembled WGS sequence"/>
</dbReference>
<evidence type="ECO:0000256" key="1">
    <source>
        <dbReference type="PROSITE-ProRule" id="PRU00176"/>
    </source>
</evidence>
<reference evidence="4 5" key="1">
    <citation type="journal article" date="2013" name="Curr. Biol.">
        <title>The Genome of the Foraminiferan Reticulomyxa filosa.</title>
        <authorList>
            <person name="Glockner G."/>
            <person name="Hulsmann N."/>
            <person name="Schleicher M."/>
            <person name="Noegel A.A."/>
            <person name="Eichinger L."/>
            <person name="Gallinger C."/>
            <person name="Pawlowski J."/>
            <person name="Sierra R."/>
            <person name="Euteneuer U."/>
            <person name="Pillet L."/>
            <person name="Moustafa A."/>
            <person name="Platzer M."/>
            <person name="Groth M."/>
            <person name="Szafranski K."/>
            <person name="Schliwa M."/>
        </authorList>
    </citation>
    <scope>NUCLEOTIDE SEQUENCE [LARGE SCALE GENOMIC DNA]</scope>
</reference>
<protein>
    <recommendedName>
        <fullName evidence="3">RRM domain-containing protein</fullName>
    </recommendedName>
</protein>
<name>X6MQT2_RETFI</name>
<evidence type="ECO:0000313" key="4">
    <source>
        <dbReference type="EMBL" id="ETO16006.1"/>
    </source>
</evidence>
<keyword evidence="2" id="KW-0812">Transmembrane</keyword>
<keyword evidence="1" id="KW-0694">RNA-binding</keyword>
<feature type="transmembrane region" description="Helical" evidence="2">
    <location>
        <begin position="113"/>
        <end position="133"/>
    </location>
</feature>
<dbReference type="CDD" id="cd00590">
    <property type="entry name" value="RRM_SF"/>
    <property type="match status" value="1"/>
</dbReference>
<accession>X6MQT2</accession>
<evidence type="ECO:0000259" key="3">
    <source>
        <dbReference type="PROSITE" id="PS50102"/>
    </source>
</evidence>
<dbReference type="EMBL" id="ASPP01018643">
    <property type="protein sequence ID" value="ETO16006.1"/>
    <property type="molecule type" value="Genomic_DNA"/>
</dbReference>
<keyword evidence="2" id="KW-0472">Membrane</keyword>
<dbReference type="SMART" id="SM00360">
    <property type="entry name" value="RRM"/>
    <property type="match status" value="1"/>
</dbReference>
<organism evidence="4 5">
    <name type="scientific">Reticulomyxa filosa</name>
    <dbReference type="NCBI Taxonomy" id="46433"/>
    <lineage>
        <taxon>Eukaryota</taxon>
        <taxon>Sar</taxon>
        <taxon>Rhizaria</taxon>
        <taxon>Retaria</taxon>
        <taxon>Foraminifera</taxon>
        <taxon>Monothalamids</taxon>
        <taxon>Reticulomyxidae</taxon>
        <taxon>Reticulomyxa</taxon>
    </lineage>
</organism>
<dbReference type="Pfam" id="PF00076">
    <property type="entry name" value="RRM_1"/>
    <property type="match status" value="1"/>
</dbReference>
<keyword evidence="2" id="KW-1133">Transmembrane helix</keyword>
<dbReference type="InterPro" id="IPR035979">
    <property type="entry name" value="RBD_domain_sf"/>
</dbReference>
<dbReference type="SUPFAM" id="SSF54928">
    <property type="entry name" value="RNA-binding domain, RBD"/>
    <property type="match status" value="1"/>
</dbReference>
<evidence type="ECO:0000313" key="5">
    <source>
        <dbReference type="Proteomes" id="UP000023152"/>
    </source>
</evidence>
<feature type="domain" description="RRM" evidence="3">
    <location>
        <begin position="8"/>
        <end position="86"/>
    </location>
</feature>
<sequence length="396" mass="45029">MSKDYRTCVLLCTNLPSTTDELQIRSYCQQFGDVCEVDVLGDGRARVVFEKRANAEAALASNWTINDRHIGFQFVDRDLQLMTTNRSKDFTEEEIGFSELTTKGLSFIRLFGCLYDLIAVISLCLCLLITDFWSNLGFKNSADTAPSLMKREPEHYWKFVGRKEYLNKLCEEFRQLLLKELVQKKKKDEVNEVLHVTLSFRNVPLHALQNGIIDIENYLVLEASVHLFADAENLREKLFECIRKAMKSSRGVRLFYLLDDASEAPLHMGKKTIIEDDRESSSSPDSLLLGKRKHRTEVCVFKLGENLISNVIKRIIGYNQTQLLNLNDKTKKDVVFPIVIGTLNVNGKGLGAIGGKAVHVPLGGLDPQYLQSIAIDECLVVFFHFYLCLFGKKENI</sequence>
<dbReference type="GO" id="GO:0003723">
    <property type="term" value="F:RNA binding"/>
    <property type="evidence" value="ECO:0007669"/>
    <property type="project" value="UniProtKB-UniRule"/>
</dbReference>
<dbReference type="AlphaFoldDB" id="X6MQT2"/>
<dbReference type="PROSITE" id="PS50102">
    <property type="entry name" value="RRM"/>
    <property type="match status" value="1"/>
</dbReference>
<gene>
    <name evidence="4" type="ORF">RFI_21351</name>
</gene>
<evidence type="ECO:0000256" key="2">
    <source>
        <dbReference type="SAM" id="Phobius"/>
    </source>
</evidence>
<comment type="caution">
    <text evidence="4">The sequence shown here is derived from an EMBL/GenBank/DDBJ whole genome shotgun (WGS) entry which is preliminary data.</text>
</comment>
<dbReference type="InterPro" id="IPR012677">
    <property type="entry name" value="Nucleotide-bd_a/b_plait_sf"/>
</dbReference>
<keyword evidence="5" id="KW-1185">Reference proteome</keyword>